<evidence type="ECO:0000259" key="2">
    <source>
        <dbReference type="Pfam" id="PF20152"/>
    </source>
</evidence>
<evidence type="ECO:0000313" key="4">
    <source>
        <dbReference type="Proteomes" id="UP000027222"/>
    </source>
</evidence>
<dbReference type="STRING" id="685588.A0A067TAV8"/>
<keyword evidence="1" id="KW-1133">Transmembrane helix</keyword>
<gene>
    <name evidence="3" type="ORF">GALMADRAFT_243550</name>
</gene>
<evidence type="ECO:0000313" key="3">
    <source>
        <dbReference type="EMBL" id="KDR79457.1"/>
    </source>
</evidence>
<feature type="transmembrane region" description="Helical" evidence="1">
    <location>
        <begin position="226"/>
        <end position="244"/>
    </location>
</feature>
<dbReference type="Pfam" id="PF20152">
    <property type="entry name" value="DUF6534"/>
    <property type="match status" value="1"/>
</dbReference>
<feature type="transmembrane region" description="Helical" evidence="1">
    <location>
        <begin position="156"/>
        <end position="181"/>
    </location>
</feature>
<name>A0A067TAV8_GALM3</name>
<reference evidence="4" key="1">
    <citation type="journal article" date="2014" name="Proc. Natl. Acad. Sci. U.S.A.">
        <title>Extensive sampling of basidiomycete genomes demonstrates inadequacy of the white-rot/brown-rot paradigm for wood decay fungi.</title>
        <authorList>
            <person name="Riley R."/>
            <person name="Salamov A.A."/>
            <person name="Brown D.W."/>
            <person name="Nagy L.G."/>
            <person name="Floudas D."/>
            <person name="Held B.W."/>
            <person name="Levasseur A."/>
            <person name="Lombard V."/>
            <person name="Morin E."/>
            <person name="Otillar R."/>
            <person name="Lindquist E.A."/>
            <person name="Sun H."/>
            <person name="LaButti K.M."/>
            <person name="Schmutz J."/>
            <person name="Jabbour D."/>
            <person name="Luo H."/>
            <person name="Baker S.E."/>
            <person name="Pisabarro A.G."/>
            <person name="Walton J.D."/>
            <person name="Blanchette R.A."/>
            <person name="Henrissat B."/>
            <person name="Martin F."/>
            <person name="Cullen D."/>
            <person name="Hibbett D.S."/>
            <person name="Grigoriev I.V."/>
        </authorList>
    </citation>
    <scope>NUCLEOTIDE SEQUENCE [LARGE SCALE GENOMIC DNA]</scope>
    <source>
        <strain evidence="4">CBS 339.88</strain>
    </source>
</reference>
<feature type="transmembrane region" description="Helical" evidence="1">
    <location>
        <begin position="193"/>
        <end position="220"/>
    </location>
</feature>
<feature type="transmembrane region" description="Helical" evidence="1">
    <location>
        <begin position="46"/>
        <end position="69"/>
    </location>
</feature>
<sequence>MLITLGNTIGASFLGTVGACILFGISLVQAYIYYTNYPKDWLFQKLVVGLLIILDTCHLACTIHTTYYYTIEQFGNAQALGKIVWSFRVQVIFNVIIVVIVQSLYVHRVWRLGSRFSRIWPAIVIGILIAGSVVGLLLIYHTFKLTGWDDMHSATWVLYATFSTTTAIDVLLAATMCYYLNKSKSGFAKTHSLVVTIMHYVLISGALTSVTSVIALVTFVTMPNNLIFIGITFLVTKLYINSYVAMLNARNNIREDSSISVDIMNLRSGLTKPADTTMGSHSHIHSDDKPHKGESLQLSSMTYRGKDIDEESSDSKGGHVAMPHAGMIGIHVHKTEERRVEGDGGPWSPA</sequence>
<dbReference type="OrthoDB" id="3270417at2759"/>
<feature type="transmembrane region" description="Helical" evidence="1">
    <location>
        <begin position="119"/>
        <end position="141"/>
    </location>
</feature>
<feature type="transmembrane region" description="Helical" evidence="1">
    <location>
        <begin position="89"/>
        <end position="107"/>
    </location>
</feature>
<dbReference type="PANTHER" id="PTHR40465">
    <property type="entry name" value="CHROMOSOME 1, WHOLE GENOME SHOTGUN SEQUENCE"/>
    <property type="match status" value="1"/>
</dbReference>
<keyword evidence="1" id="KW-0472">Membrane</keyword>
<feature type="transmembrane region" description="Helical" evidence="1">
    <location>
        <begin position="12"/>
        <end position="34"/>
    </location>
</feature>
<feature type="domain" description="DUF6534" evidence="2">
    <location>
        <begin position="166"/>
        <end position="251"/>
    </location>
</feature>
<dbReference type="AlphaFoldDB" id="A0A067TAV8"/>
<dbReference type="HOGENOM" id="CLU_046025_5_3_1"/>
<organism evidence="3 4">
    <name type="scientific">Galerina marginata (strain CBS 339.88)</name>
    <dbReference type="NCBI Taxonomy" id="685588"/>
    <lineage>
        <taxon>Eukaryota</taxon>
        <taxon>Fungi</taxon>
        <taxon>Dikarya</taxon>
        <taxon>Basidiomycota</taxon>
        <taxon>Agaricomycotina</taxon>
        <taxon>Agaricomycetes</taxon>
        <taxon>Agaricomycetidae</taxon>
        <taxon>Agaricales</taxon>
        <taxon>Agaricineae</taxon>
        <taxon>Strophariaceae</taxon>
        <taxon>Galerina</taxon>
    </lineage>
</organism>
<evidence type="ECO:0000256" key="1">
    <source>
        <dbReference type="SAM" id="Phobius"/>
    </source>
</evidence>
<protein>
    <recommendedName>
        <fullName evidence="2">DUF6534 domain-containing protein</fullName>
    </recommendedName>
</protein>
<keyword evidence="4" id="KW-1185">Reference proteome</keyword>
<proteinExistence type="predicted"/>
<keyword evidence="1" id="KW-0812">Transmembrane</keyword>
<dbReference type="PANTHER" id="PTHR40465:SF1">
    <property type="entry name" value="DUF6534 DOMAIN-CONTAINING PROTEIN"/>
    <property type="match status" value="1"/>
</dbReference>
<accession>A0A067TAV8</accession>
<dbReference type="InterPro" id="IPR045339">
    <property type="entry name" value="DUF6534"/>
</dbReference>
<dbReference type="EMBL" id="KL142373">
    <property type="protein sequence ID" value="KDR79457.1"/>
    <property type="molecule type" value="Genomic_DNA"/>
</dbReference>
<dbReference type="Proteomes" id="UP000027222">
    <property type="component" value="Unassembled WGS sequence"/>
</dbReference>